<dbReference type="PANTHER" id="PTHR43179:SF12">
    <property type="entry name" value="GALACTOFURANOSYLTRANSFERASE GLFT2"/>
    <property type="match status" value="1"/>
</dbReference>
<dbReference type="PANTHER" id="PTHR43179">
    <property type="entry name" value="RHAMNOSYLTRANSFERASE WBBL"/>
    <property type="match status" value="1"/>
</dbReference>
<dbReference type="Proteomes" id="UP000015268">
    <property type="component" value="Chromosome"/>
</dbReference>
<comment type="similarity">
    <text evidence="2">Belongs to the glycosyltransferase 2 family.</text>
</comment>
<feature type="domain" description="Glycosyltransferase 2-like" evidence="5">
    <location>
        <begin position="34"/>
        <end position="130"/>
    </location>
</feature>
<name>A0AB33AL12_9STRE</name>
<gene>
    <name evidence="6" type="ORF">KE3_0782</name>
</gene>
<protein>
    <submittedName>
        <fullName evidence="6">Glycosyltransferase</fullName>
    </submittedName>
</protein>
<sequence length="284" mass="33685">MEKEAKIIGVIPFYKPNKKDFENIRKYILELDYCFLLDDTGLDNSELCQEIVDMDPQRIEYIQNETNIGLCASVNRGFKLAIERQANWVLVMNPDGTFQNNAIDIYKKYIYNNDVSHVAIIAPVFNLDRKERCASLGTKEVGFPDMSGCLYNAEILDKLNYYDQNTYFYSLDVEYCIRVRKNGYKIIECSEAVLNHYPAETFNVKIFGKTIFKCGRDTPQRYYYQFRSGYYIHKKYHNFYNFSITFYKFLKVILFFDQKKDYFKMMRLGIQDAKKGFYGNITER</sequence>
<evidence type="ECO:0000313" key="6">
    <source>
        <dbReference type="EMBL" id="AGS05288.1"/>
    </source>
</evidence>
<dbReference type="KEGG" id="slu:KE3_0782"/>
<evidence type="ECO:0000256" key="1">
    <source>
        <dbReference type="ARBA" id="ARBA00004776"/>
    </source>
</evidence>
<dbReference type="InterPro" id="IPR029044">
    <property type="entry name" value="Nucleotide-diphossugar_trans"/>
</dbReference>
<dbReference type="RefSeq" id="WP_020916576.1">
    <property type="nucleotide sequence ID" value="NC_021900.1"/>
</dbReference>
<dbReference type="GO" id="GO:0016757">
    <property type="term" value="F:glycosyltransferase activity"/>
    <property type="evidence" value="ECO:0007669"/>
    <property type="project" value="UniProtKB-KW"/>
</dbReference>
<evidence type="ECO:0000256" key="3">
    <source>
        <dbReference type="ARBA" id="ARBA00022676"/>
    </source>
</evidence>
<dbReference type="SUPFAM" id="SSF53448">
    <property type="entry name" value="Nucleotide-diphospho-sugar transferases"/>
    <property type="match status" value="1"/>
</dbReference>
<accession>A0AB33AL12</accession>
<evidence type="ECO:0000313" key="7">
    <source>
        <dbReference type="Proteomes" id="UP000015268"/>
    </source>
</evidence>
<dbReference type="AlphaFoldDB" id="A0AB33AL12"/>
<keyword evidence="7" id="KW-1185">Reference proteome</keyword>
<dbReference type="InterPro" id="IPR001173">
    <property type="entry name" value="Glyco_trans_2-like"/>
</dbReference>
<evidence type="ECO:0000256" key="2">
    <source>
        <dbReference type="ARBA" id="ARBA00006739"/>
    </source>
</evidence>
<organism evidence="6 7">
    <name type="scientific">Streptococcus lutetiensis 033</name>
    <dbReference type="NCBI Taxonomy" id="1076934"/>
    <lineage>
        <taxon>Bacteria</taxon>
        <taxon>Bacillati</taxon>
        <taxon>Bacillota</taxon>
        <taxon>Bacilli</taxon>
        <taxon>Lactobacillales</taxon>
        <taxon>Streptococcaceae</taxon>
        <taxon>Streptococcus</taxon>
    </lineage>
</organism>
<dbReference type="Gene3D" id="3.90.550.10">
    <property type="entry name" value="Spore Coat Polysaccharide Biosynthesis Protein SpsA, Chain A"/>
    <property type="match status" value="1"/>
</dbReference>
<keyword evidence="3" id="KW-0328">Glycosyltransferase</keyword>
<reference evidence="6 7" key="1">
    <citation type="journal article" date="2013" name="BMC Microbiol.">
        <title>Dynamics of fecal microbial communities in children with diarrhea of unknown etiology and genomic analysis of associated Streptococcus lutetiensis.</title>
        <authorList>
            <person name="Jin D."/>
            <person name="Chen C."/>
            <person name="Li L."/>
            <person name="Lu S."/>
            <person name="Li Z."/>
            <person name="Zhou Z."/>
            <person name="Jing H."/>
            <person name="Xu Y."/>
            <person name="Du P."/>
            <person name="Wang H."/>
            <person name="Xiong Y."/>
            <person name="Zheng H."/>
            <person name="Bai X."/>
            <person name="Sun H."/>
            <person name="Wang L."/>
            <person name="Ye C."/>
            <person name="Gottschalk M."/>
            <person name="Xu J."/>
        </authorList>
    </citation>
    <scope>NUCLEOTIDE SEQUENCE [LARGE SCALE GENOMIC DNA]</scope>
    <source>
        <strain evidence="6 7">033</strain>
    </source>
</reference>
<keyword evidence="4" id="KW-0808">Transferase</keyword>
<dbReference type="Pfam" id="PF00535">
    <property type="entry name" value="Glycos_transf_2"/>
    <property type="match status" value="1"/>
</dbReference>
<comment type="pathway">
    <text evidence="1">Cell wall biogenesis; cell wall polysaccharide biosynthesis.</text>
</comment>
<evidence type="ECO:0000259" key="5">
    <source>
        <dbReference type="Pfam" id="PF00535"/>
    </source>
</evidence>
<evidence type="ECO:0000256" key="4">
    <source>
        <dbReference type="ARBA" id="ARBA00022679"/>
    </source>
</evidence>
<dbReference type="EMBL" id="CP003025">
    <property type="protein sequence ID" value="AGS05288.1"/>
    <property type="molecule type" value="Genomic_DNA"/>
</dbReference>
<proteinExistence type="inferred from homology"/>